<dbReference type="Gene3D" id="3.30.70.1560">
    <property type="entry name" value="Alpha-L RNA-binding motif"/>
    <property type="match status" value="1"/>
</dbReference>
<evidence type="ECO:0000259" key="6">
    <source>
        <dbReference type="SMART" id="SM00363"/>
    </source>
</evidence>
<dbReference type="Pfam" id="PF00849">
    <property type="entry name" value="PseudoU_synth_2"/>
    <property type="match status" value="1"/>
</dbReference>
<dbReference type="NCBIfam" id="TIGR00093">
    <property type="entry name" value="pseudouridine synthase"/>
    <property type="match status" value="1"/>
</dbReference>
<proteinExistence type="inferred from homology"/>
<dbReference type="GO" id="GO:0120159">
    <property type="term" value="F:rRNA pseudouridine synthase activity"/>
    <property type="evidence" value="ECO:0007669"/>
    <property type="project" value="UniProtKB-ARBA"/>
</dbReference>
<evidence type="ECO:0000313" key="7">
    <source>
        <dbReference type="EMBL" id="HIU43177.1"/>
    </source>
</evidence>
<keyword evidence="3 5" id="KW-0413">Isomerase</keyword>
<dbReference type="CDD" id="cd00165">
    <property type="entry name" value="S4"/>
    <property type="match status" value="1"/>
</dbReference>
<evidence type="ECO:0000256" key="2">
    <source>
        <dbReference type="ARBA" id="ARBA00022884"/>
    </source>
</evidence>
<dbReference type="InterPro" id="IPR018496">
    <property type="entry name" value="PsdUridine_synth_RsuA/RluB_CS"/>
</dbReference>
<evidence type="ECO:0000256" key="1">
    <source>
        <dbReference type="ARBA" id="ARBA00008348"/>
    </source>
</evidence>
<dbReference type="SUPFAM" id="SSF55174">
    <property type="entry name" value="Alpha-L RNA-binding motif"/>
    <property type="match status" value="1"/>
</dbReference>
<keyword evidence="2 4" id="KW-0694">RNA-binding</keyword>
<reference evidence="7" key="1">
    <citation type="submission" date="2020-10" db="EMBL/GenBank/DDBJ databases">
        <authorList>
            <person name="Gilroy R."/>
        </authorList>
    </citation>
    <scope>NUCLEOTIDE SEQUENCE</scope>
    <source>
        <strain evidence="7">CHK191-8634</strain>
    </source>
</reference>
<evidence type="ECO:0000313" key="8">
    <source>
        <dbReference type="Proteomes" id="UP000824073"/>
    </source>
</evidence>
<dbReference type="CDD" id="cd02553">
    <property type="entry name" value="PseudoU_synth_RsuA"/>
    <property type="match status" value="1"/>
</dbReference>
<dbReference type="EMBL" id="DVMR01000029">
    <property type="protein sequence ID" value="HIU43177.1"/>
    <property type="molecule type" value="Genomic_DNA"/>
</dbReference>
<feature type="domain" description="RNA-binding S4" evidence="6">
    <location>
        <begin position="4"/>
        <end position="63"/>
    </location>
</feature>
<dbReference type="InterPro" id="IPR042092">
    <property type="entry name" value="PsdUridine_s_RsuA/RluB/E/F_cat"/>
</dbReference>
<dbReference type="PROSITE" id="PS01149">
    <property type="entry name" value="PSI_RSU"/>
    <property type="match status" value="1"/>
</dbReference>
<dbReference type="Gene3D" id="3.30.70.580">
    <property type="entry name" value="Pseudouridine synthase I, catalytic domain, N-terminal subdomain"/>
    <property type="match status" value="1"/>
</dbReference>
<organism evidence="7 8">
    <name type="scientific">Candidatus Ventrousia excrementavium</name>
    <dbReference type="NCBI Taxonomy" id="2840961"/>
    <lineage>
        <taxon>Bacteria</taxon>
        <taxon>Bacillati</taxon>
        <taxon>Bacillota</taxon>
        <taxon>Clostridia</taxon>
        <taxon>Eubacteriales</taxon>
        <taxon>Clostridiaceae</taxon>
        <taxon>Clostridiaceae incertae sedis</taxon>
        <taxon>Candidatus Ventrousia</taxon>
    </lineage>
</organism>
<dbReference type="GO" id="GO:0000455">
    <property type="term" value="P:enzyme-directed rRNA pseudouridine synthesis"/>
    <property type="evidence" value="ECO:0007669"/>
    <property type="project" value="UniProtKB-ARBA"/>
</dbReference>
<dbReference type="Pfam" id="PF01479">
    <property type="entry name" value="S4"/>
    <property type="match status" value="1"/>
</dbReference>
<evidence type="ECO:0000256" key="5">
    <source>
        <dbReference type="RuleBase" id="RU003887"/>
    </source>
</evidence>
<dbReference type="AlphaFoldDB" id="A0A9D1IW16"/>
<name>A0A9D1IW16_9CLOT</name>
<protein>
    <recommendedName>
        <fullName evidence="5">Pseudouridine synthase</fullName>
        <ecNumber evidence="5">5.4.99.-</ecNumber>
    </recommendedName>
</protein>
<dbReference type="Proteomes" id="UP000824073">
    <property type="component" value="Unassembled WGS sequence"/>
</dbReference>
<sequence length="241" mass="26594">MAAERLDKLVAQGGLLTRKDARERIRAGQVTVDGQVCRRPDTHVDPAVQCVALGGKTLGSLQPVLLMMNKPAGVLTAARDGRDPTFQDLLPEKYARLGLSAAGRLDKDAEGLLLLTDDGELVHRIISPRWKAEKLYYAELDRPAEPDDVPAFASGLDLGDFTALPARLTILPGGKACTVAVMEGKFHQVKRMFAARGKKVLRLVRLKIGTLELDKSLKSGEFRELSESERRDLYEMTELYR</sequence>
<dbReference type="InterPro" id="IPR000748">
    <property type="entry name" value="PsdUridine_synth_RsuA/RluB/E/F"/>
</dbReference>
<dbReference type="InterPro" id="IPR036986">
    <property type="entry name" value="S4_RNA-bd_sf"/>
</dbReference>
<accession>A0A9D1IW16</accession>
<dbReference type="EC" id="5.4.99.-" evidence="5"/>
<dbReference type="InterPro" id="IPR020103">
    <property type="entry name" value="PsdUridine_synth_cat_dom_sf"/>
</dbReference>
<gene>
    <name evidence="7" type="ORF">IAB67_02645</name>
</gene>
<dbReference type="SMART" id="SM00363">
    <property type="entry name" value="S4"/>
    <property type="match status" value="1"/>
</dbReference>
<evidence type="ECO:0000256" key="4">
    <source>
        <dbReference type="PROSITE-ProRule" id="PRU00182"/>
    </source>
</evidence>
<dbReference type="PANTHER" id="PTHR47683:SF4">
    <property type="entry name" value="PSEUDOURIDINE SYNTHASE"/>
    <property type="match status" value="1"/>
</dbReference>
<comment type="similarity">
    <text evidence="1 5">Belongs to the pseudouridine synthase RsuA family.</text>
</comment>
<comment type="caution">
    <text evidence="7">The sequence shown here is derived from an EMBL/GenBank/DDBJ whole genome shotgun (WGS) entry which is preliminary data.</text>
</comment>
<dbReference type="GO" id="GO:0003723">
    <property type="term" value="F:RNA binding"/>
    <property type="evidence" value="ECO:0007669"/>
    <property type="project" value="UniProtKB-KW"/>
</dbReference>
<dbReference type="InterPro" id="IPR006145">
    <property type="entry name" value="PsdUridine_synth_RsuA/RluA"/>
</dbReference>
<dbReference type="InterPro" id="IPR002942">
    <property type="entry name" value="S4_RNA-bd"/>
</dbReference>
<dbReference type="InterPro" id="IPR050343">
    <property type="entry name" value="RsuA_PseudoU_synthase"/>
</dbReference>
<dbReference type="InterPro" id="IPR020094">
    <property type="entry name" value="TruA/RsuA/RluB/E/F_N"/>
</dbReference>
<reference evidence="7" key="2">
    <citation type="journal article" date="2021" name="PeerJ">
        <title>Extensive microbial diversity within the chicken gut microbiome revealed by metagenomics and culture.</title>
        <authorList>
            <person name="Gilroy R."/>
            <person name="Ravi A."/>
            <person name="Getino M."/>
            <person name="Pursley I."/>
            <person name="Horton D.L."/>
            <person name="Alikhan N.F."/>
            <person name="Baker D."/>
            <person name="Gharbi K."/>
            <person name="Hall N."/>
            <person name="Watson M."/>
            <person name="Adriaenssens E.M."/>
            <person name="Foster-Nyarko E."/>
            <person name="Jarju S."/>
            <person name="Secka A."/>
            <person name="Antonio M."/>
            <person name="Oren A."/>
            <person name="Chaudhuri R.R."/>
            <person name="La Ragione R."/>
            <person name="Hildebrand F."/>
            <person name="Pallen M.J."/>
        </authorList>
    </citation>
    <scope>NUCLEOTIDE SEQUENCE</scope>
    <source>
        <strain evidence="7">CHK191-8634</strain>
    </source>
</reference>
<dbReference type="Gene3D" id="3.10.290.10">
    <property type="entry name" value="RNA-binding S4 domain"/>
    <property type="match status" value="1"/>
</dbReference>
<dbReference type="SUPFAM" id="SSF55120">
    <property type="entry name" value="Pseudouridine synthase"/>
    <property type="match status" value="1"/>
</dbReference>
<dbReference type="PROSITE" id="PS50889">
    <property type="entry name" value="S4"/>
    <property type="match status" value="1"/>
</dbReference>
<evidence type="ECO:0000256" key="3">
    <source>
        <dbReference type="ARBA" id="ARBA00023235"/>
    </source>
</evidence>
<dbReference type="PANTHER" id="PTHR47683">
    <property type="entry name" value="PSEUDOURIDINE SYNTHASE FAMILY PROTEIN-RELATED"/>
    <property type="match status" value="1"/>
</dbReference>